<name>A0A133XEC1_9RHOO</name>
<accession>A0A133XEC1</accession>
<proteinExistence type="predicted"/>
<comment type="caution">
    <text evidence="1">The sequence shown here is derived from an EMBL/GenBank/DDBJ whole genome shotgun (WGS) entry which is preliminary data.</text>
</comment>
<organism evidence="1 2">
    <name type="scientific">Dechloromonas denitrificans</name>
    <dbReference type="NCBI Taxonomy" id="281362"/>
    <lineage>
        <taxon>Bacteria</taxon>
        <taxon>Pseudomonadati</taxon>
        <taxon>Pseudomonadota</taxon>
        <taxon>Betaproteobacteria</taxon>
        <taxon>Rhodocyclales</taxon>
        <taxon>Azonexaceae</taxon>
        <taxon>Dechloromonas</taxon>
    </lineage>
</organism>
<reference evidence="1 2" key="1">
    <citation type="submission" date="2015-12" db="EMBL/GenBank/DDBJ databases">
        <title>Nitrous oxide reduction kinetics distinguish bacteria harboring typical versus atypical NosZ.</title>
        <authorList>
            <person name="Yoon S."/>
            <person name="Nissen S."/>
            <person name="Park D."/>
            <person name="Sanford R.A."/>
            <person name="Loeffler F.E."/>
        </authorList>
    </citation>
    <scope>NUCLEOTIDE SEQUENCE [LARGE SCALE GENOMIC DNA]</scope>
    <source>
        <strain evidence="1 2">ATCC BAA-841</strain>
    </source>
</reference>
<gene>
    <name evidence="1" type="ORF">AT959_15060</name>
</gene>
<evidence type="ECO:0000313" key="1">
    <source>
        <dbReference type="EMBL" id="KXB29290.1"/>
    </source>
</evidence>
<protein>
    <submittedName>
        <fullName evidence="1">Uncharacterized protein</fullName>
    </submittedName>
</protein>
<evidence type="ECO:0000313" key="2">
    <source>
        <dbReference type="Proteomes" id="UP000070186"/>
    </source>
</evidence>
<dbReference type="EMBL" id="LODL01000035">
    <property type="protein sequence ID" value="KXB29290.1"/>
    <property type="molecule type" value="Genomic_DNA"/>
</dbReference>
<dbReference type="AlphaFoldDB" id="A0A133XEC1"/>
<keyword evidence="2" id="KW-1185">Reference proteome</keyword>
<dbReference type="Proteomes" id="UP000070186">
    <property type="component" value="Unassembled WGS sequence"/>
</dbReference>
<sequence>MSQLFFAIEGSLKVIFGSLVMNVIPFPAPGAPVTARPQSLDAVVITRGRRAGIKTVSSETNEHRRQWLLAVMVQPGANAELCRLLEAPDSFVSHLISGRRTFTNALARRIELVLGLASGAIDEGISPRLIVQQRDSADSKPERVLDESIERALLGMLTSAIHQGRVGNQEALQLLRSIVVM</sequence>